<keyword evidence="4" id="KW-1185">Reference proteome</keyword>
<protein>
    <submittedName>
        <fullName evidence="3">PilZ domain-containing protein</fullName>
    </submittedName>
</protein>
<dbReference type="OrthoDB" id="9795572at2"/>
<feature type="region of interest" description="Disordered" evidence="1">
    <location>
        <begin position="1"/>
        <end position="32"/>
    </location>
</feature>
<evidence type="ECO:0000256" key="1">
    <source>
        <dbReference type="SAM" id="MobiDB-lite"/>
    </source>
</evidence>
<dbReference type="Proteomes" id="UP000263833">
    <property type="component" value="Unassembled WGS sequence"/>
</dbReference>
<dbReference type="GO" id="GO:0035438">
    <property type="term" value="F:cyclic-di-GMP binding"/>
    <property type="evidence" value="ECO:0007669"/>
    <property type="project" value="InterPro"/>
</dbReference>
<evidence type="ECO:0000313" key="4">
    <source>
        <dbReference type="Proteomes" id="UP000263833"/>
    </source>
</evidence>
<dbReference type="SUPFAM" id="SSF141371">
    <property type="entry name" value="PilZ domain-like"/>
    <property type="match status" value="1"/>
</dbReference>
<dbReference type="Pfam" id="PF07238">
    <property type="entry name" value="PilZ"/>
    <property type="match status" value="1"/>
</dbReference>
<reference evidence="4" key="1">
    <citation type="submission" date="2018-08" db="EMBL/GenBank/DDBJ databases">
        <authorList>
            <person name="Kim S.-J."/>
            <person name="Jung G.-Y."/>
        </authorList>
    </citation>
    <scope>NUCLEOTIDE SEQUENCE [LARGE SCALE GENOMIC DNA]</scope>
    <source>
        <strain evidence="4">GY_G</strain>
    </source>
</reference>
<comment type="caution">
    <text evidence="3">The sequence shown here is derived from an EMBL/GenBank/DDBJ whole genome shotgun (WGS) entry which is preliminary data.</text>
</comment>
<feature type="compositionally biased region" description="Polar residues" evidence="1">
    <location>
        <begin position="1"/>
        <end position="12"/>
    </location>
</feature>
<evidence type="ECO:0000313" key="3">
    <source>
        <dbReference type="EMBL" id="RDV07619.1"/>
    </source>
</evidence>
<sequence>MAQIQTSSQERQCVSEGDQRSNAPESGMEARRFNRDHVYIPIEIREHGAGRHKGQMIDLSQSGCRINCPVLLNLNRRVFVTLPEFAPLEVEVIWKQGDEYGCSFHNGLHQAVYDHIVAKFPSLGGY</sequence>
<name>A0A371BJ60_9SPHN</name>
<accession>A0A371BJ60</accession>
<dbReference type="AlphaFoldDB" id="A0A371BJ60"/>
<proteinExistence type="predicted"/>
<dbReference type="Gene3D" id="2.40.10.220">
    <property type="entry name" value="predicted glycosyltransferase like domains"/>
    <property type="match status" value="1"/>
</dbReference>
<dbReference type="EMBL" id="QRGP01000001">
    <property type="protein sequence ID" value="RDV07619.1"/>
    <property type="molecule type" value="Genomic_DNA"/>
</dbReference>
<gene>
    <name evidence="3" type="ORF">DXH95_09900</name>
</gene>
<evidence type="ECO:0000259" key="2">
    <source>
        <dbReference type="Pfam" id="PF07238"/>
    </source>
</evidence>
<organism evidence="3 4">
    <name type="scientific">Sphingorhabdus pulchriflava</name>
    <dbReference type="NCBI Taxonomy" id="2292257"/>
    <lineage>
        <taxon>Bacteria</taxon>
        <taxon>Pseudomonadati</taxon>
        <taxon>Pseudomonadota</taxon>
        <taxon>Alphaproteobacteria</taxon>
        <taxon>Sphingomonadales</taxon>
        <taxon>Sphingomonadaceae</taxon>
        <taxon>Sphingorhabdus</taxon>
    </lineage>
</organism>
<feature type="domain" description="PilZ" evidence="2">
    <location>
        <begin position="31"/>
        <end position="116"/>
    </location>
</feature>
<dbReference type="InterPro" id="IPR009875">
    <property type="entry name" value="PilZ_domain"/>
</dbReference>